<keyword evidence="5" id="KW-0511">Multifunctional enzyme</keyword>
<keyword evidence="3" id="KW-0540">Nuclease</keyword>
<dbReference type="GO" id="GO:0016779">
    <property type="term" value="F:nucleotidyltransferase activity"/>
    <property type="evidence" value="ECO:0007669"/>
    <property type="project" value="UniProtKB-KW"/>
</dbReference>
<dbReference type="CDD" id="cd09274">
    <property type="entry name" value="RNase_HI_RT_Ty3"/>
    <property type="match status" value="1"/>
</dbReference>
<dbReference type="Pfam" id="PF17919">
    <property type="entry name" value="RT_RNaseH_2"/>
    <property type="match status" value="1"/>
</dbReference>
<evidence type="ECO:0000256" key="2">
    <source>
        <dbReference type="ARBA" id="ARBA00022695"/>
    </source>
</evidence>
<dbReference type="Gene3D" id="2.40.70.10">
    <property type="entry name" value="Acid Proteases"/>
    <property type="match status" value="1"/>
</dbReference>
<dbReference type="PROSITE" id="PS50878">
    <property type="entry name" value="RT_POL"/>
    <property type="match status" value="1"/>
</dbReference>
<evidence type="ECO:0000256" key="3">
    <source>
        <dbReference type="ARBA" id="ARBA00022722"/>
    </source>
</evidence>
<evidence type="ECO:0000259" key="8">
    <source>
        <dbReference type="PROSITE" id="PS50994"/>
    </source>
</evidence>
<dbReference type="PANTHER" id="PTHR37984">
    <property type="entry name" value="PROTEIN CBG26694"/>
    <property type="match status" value="1"/>
</dbReference>
<evidence type="ECO:0000313" key="9">
    <source>
        <dbReference type="EMBL" id="CAX83692.1"/>
    </source>
</evidence>
<dbReference type="Pfam" id="PF00665">
    <property type="entry name" value="rve"/>
    <property type="match status" value="1"/>
</dbReference>
<dbReference type="SUPFAM" id="SSF50630">
    <property type="entry name" value="Acid proteases"/>
    <property type="match status" value="1"/>
</dbReference>
<dbReference type="InterPro" id="IPR021109">
    <property type="entry name" value="Peptidase_aspartic_dom_sf"/>
</dbReference>
<dbReference type="Gene3D" id="3.30.70.270">
    <property type="match status" value="2"/>
</dbReference>
<accession>C7C1Y9</accession>
<evidence type="ECO:0000256" key="5">
    <source>
        <dbReference type="ARBA" id="ARBA00023268"/>
    </source>
</evidence>
<keyword evidence="4" id="KW-0378">Hydrolase</keyword>
<organism evidence="9">
    <name type="scientific">Schistosoma japonicum</name>
    <name type="common">Blood fluke</name>
    <dbReference type="NCBI Taxonomy" id="6182"/>
    <lineage>
        <taxon>Eukaryota</taxon>
        <taxon>Metazoa</taxon>
        <taxon>Spiralia</taxon>
        <taxon>Lophotrochozoa</taxon>
        <taxon>Platyhelminthes</taxon>
        <taxon>Trematoda</taxon>
        <taxon>Digenea</taxon>
        <taxon>Strigeidida</taxon>
        <taxon>Schistosomatoidea</taxon>
        <taxon>Schistosomatidae</taxon>
        <taxon>Schistosoma</taxon>
    </lineage>
</organism>
<dbReference type="InterPro" id="IPR000477">
    <property type="entry name" value="RT_dom"/>
</dbReference>
<dbReference type="EMBL" id="FN356204">
    <property type="protein sequence ID" value="CAX83692.1"/>
    <property type="molecule type" value="Genomic_DNA"/>
</dbReference>
<dbReference type="Pfam" id="PF23309">
    <property type="entry name" value="DUF7083"/>
    <property type="match status" value="1"/>
</dbReference>
<dbReference type="GO" id="GO:0004519">
    <property type="term" value="F:endonuclease activity"/>
    <property type="evidence" value="ECO:0007669"/>
    <property type="project" value="UniProtKB-KW"/>
</dbReference>
<feature type="domain" description="Integrase catalytic" evidence="8">
    <location>
        <begin position="1068"/>
        <end position="1225"/>
    </location>
</feature>
<dbReference type="SUPFAM" id="SSF56672">
    <property type="entry name" value="DNA/RNA polymerases"/>
    <property type="match status" value="1"/>
</dbReference>
<feature type="region of interest" description="Disordered" evidence="6">
    <location>
        <begin position="302"/>
        <end position="336"/>
    </location>
</feature>
<keyword evidence="4" id="KW-0255">Endonuclease</keyword>
<dbReference type="Gene3D" id="1.10.340.70">
    <property type="match status" value="1"/>
</dbReference>
<dbReference type="InterPro" id="IPR043502">
    <property type="entry name" value="DNA/RNA_pol_sf"/>
</dbReference>
<dbReference type="Pfam" id="PF00078">
    <property type="entry name" value="RVT_1"/>
    <property type="match status" value="1"/>
</dbReference>
<feature type="region of interest" description="Disordered" evidence="6">
    <location>
        <begin position="1314"/>
        <end position="1350"/>
    </location>
</feature>
<evidence type="ECO:0000256" key="4">
    <source>
        <dbReference type="ARBA" id="ARBA00022759"/>
    </source>
</evidence>
<evidence type="ECO:0000256" key="6">
    <source>
        <dbReference type="SAM" id="MobiDB-lite"/>
    </source>
</evidence>
<dbReference type="InterPro" id="IPR036397">
    <property type="entry name" value="RNaseH_sf"/>
</dbReference>
<dbReference type="Pfam" id="PF17921">
    <property type="entry name" value="Integrase_H2C2"/>
    <property type="match status" value="1"/>
</dbReference>
<name>C7C1Y9_SCHJA</name>
<dbReference type="FunFam" id="1.10.340.70:FF:000003">
    <property type="entry name" value="Protein CBG25708"/>
    <property type="match status" value="1"/>
</dbReference>
<dbReference type="InterPro" id="IPR001584">
    <property type="entry name" value="Integrase_cat-core"/>
</dbReference>
<dbReference type="InterPro" id="IPR012337">
    <property type="entry name" value="RNaseH-like_sf"/>
</dbReference>
<keyword evidence="2" id="KW-0548">Nucleotidyltransferase</keyword>
<keyword evidence="1" id="KW-0808">Transferase</keyword>
<dbReference type="GO" id="GO:0015074">
    <property type="term" value="P:DNA integration"/>
    <property type="evidence" value="ECO:0007669"/>
    <property type="project" value="InterPro"/>
</dbReference>
<dbReference type="PANTHER" id="PTHR37984:SF5">
    <property type="entry name" value="PROTEIN NYNRIN-LIKE"/>
    <property type="match status" value="1"/>
</dbReference>
<feature type="compositionally biased region" description="Polar residues" evidence="6">
    <location>
        <begin position="1314"/>
        <end position="1323"/>
    </location>
</feature>
<reference evidence="9" key="1">
    <citation type="journal article" date="2009" name="Nature">
        <title>The Schistosoma japonicum genome reveals features of host-parasite interplay.</title>
        <authorList>
            <person name="Liu F."/>
            <person name="Zhou Y."/>
            <person name="Wang Z.Q."/>
            <person name="Lu G."/>
            <person name="Zheng H."/>
            <person name="Brindley P.J."/>
            <person name="McManus D.P."/>
            <person name="Blair D."/>
            <person name="Zhang Q.H."/>
            <person name="Zhong Y."/>
            <person name="Wang S."/>
            <person name="Han Z.G."/>
            <person name="Chen Z."/>
        </authorList>
    </citation>
    <scope>NUCLEOTIDE SEQUENCE</scope>
</reference>
<dbReference type="InterPro" id="IPR055510">
    <property type="entry name" value="DUF7083"/>
</dbReference>
<dbReference type="Gene3D" id="3.10.10.10">
    <property type="entry name" value="HIV Type 1 Reverse Transcriptase, subunit A, domain 1"/>
    <property type="match status" value="1"/>
</dbReference>
<dbReference type="SUPFAM" id="SSF53098">
    <property type="entry name" value="Ribonuclease H-like"/>
    <property type="match status" value="1"/>
</dbReference>
<dbReference type="InterPro" id="IPR041588">
    <property type="entry name" value="Integrase_H2C2"/>
</dbReference>
<feature type="domain" description="Reverse transcriptase" evidence="7">
    <location>
        <begin position="512"/>
        <end position="690"/>
    </location>
</feature>
<dbReference type="FunFam" id="3.10.20.370:FF:000001">
    <property type="entry name" value="Retrovirus-related Pol polyprotein from transposon 17.6-like protein"/>
    <property type="match status" value="1"/>
</dbReference>
<feature type="compositionally biased region" description="Basic residues" evidence="6">
    <location>
        <begin position="308"/>
        <end position="317"/>
    </location>
</feature>
<dbReference type="InterPro" id="IPR050951">
    <property type="entry name" value="Retrovirus_Pol_polyprotein"/>
</dbReference>
<sequence>MDMLLDEQLKLMKLFTSLKSTLESSSNVFVPNSALSVDGIINSIAEFNYDPEANVTFDTWFRRYKDLFMYELASQDDAWKVRLLLRKLDAAELDKYCNLILPQNPRFKTFSETCSTLSQHFGDNSSLFNIRYRCLKLKMNKSDDFLTHVGVVNRECERFKLKDLSENQFKSLILICSLQSEKFAIIRTRLLHRLDQEPTLSLNDIAAEYQRLTNLKHDTALVQSGGNGDIEVHAVCRKPISHQVTPATTSTHRDKPPDKKNIIPPSRCWNCDGWHFAKFCPFKNYRCGKCNRLGHKETLCRQKDTRTRSRSRRRFHSPSKPAESLSVSTLNHAHQRPARKYVSVRINGHTVSLQLDTASDITIISRKTWNKIGKPVLHPTEQLAISASGDRLVIIGKIVCSVSFNEITTDGVCYVVNNNLNLLGLDWITDLKLDAVPLSTVCHRIVRMKDEKDFMKLLNEFDKVFKKCLDCCTTMKASFRLTPNASSVFRPKRPVPYASLPEVDAELQRLEKQGVLMPVSFSAWAAPIVVVKKPKGTLRICADFSTGLNDALEQHHYPLPAPDDLFTILNGGSFFAKLDLADAYLQVEVEPTCRELLTINTHRGLFQYTRLPFGVKTAPAIFQQLMDTILLDLTGVAVYLDDILVVAESPNELYNRLATVLKQIEDHGFHLRPEKCQFYLTSVKYLGFIFDKSGRRPDPENIEAIQKMPAPHVVPTLRSFLGLISYYSAFLPSLHEKRAPLNHLLGKNVKWNWTQQCQTAFDGLKKLLTSNLLLTHYDPKVPIIVAADASSYGVGAVILHKFPIGNEKAIMHASKTLTPTEKRYSQIEKEALAIVFAVRRFHKMVYGRHFTILTDNKPLMAVFGSKAGVPVHFANRLQRWALTLLGYDFDIQYKKSEDFGQADVLSRLISNYPTMSEELVIATIDTRDYAKESFNHAVRALPVTTQQIAEFTRRDKTIQRAIYYMQHKWPRSLDEELRQQYQRRQALCLVDGCLMFGDRVVIPCELRRVVLKKFHAGHPGTAQMKSVTRSYAYWPKMDAQIEDLVGKCDRCQRASKNPPKVESVSWQVPASPWSRVHLDFAGPMSGVYYLVLVDAYSKWPEIHPVVPPTTQKTLETLRKIFACHGLPETLVTDNGSQFTSQIISDFCRQIAVTHICSPPYDPQSNGQTEWFVNTFKTAILKTKGEGSLAEIIQRFLLAYRSSPNNSAPEQKSLTETLMERTLRKINEAMWPEKVESKDADVYRNGMKVYFRNYRPESEEWKNWLIKERKGKVIYAVAVKGQIWTRHRNQLSRRFSEEKADEPKLALELLFDTSNSPQKINNDCSKQRDKISAEEQTLRRSEIKRKACSGK</sequence>
<protein>
    <submittedName>
        <fullName evidence="9">Gap-Pol polyprotein</fullName>
    </submittedName>
</protein>
<dbReference type="CDD" id="cd01647">
    <property type="entry name" value="RT_LTR"/>
    <property type="match status" value="1"/>
</dbReference>
<dbReference type="InterPro" id="IPR043128">
    <property type="entry name" value="Rev_trsase/Diguanyl_cyclase"/>
</dbReference>
<dbReference type="FunFam" id="3.30.70.270:FF:000020">
    <property type="entry name" value="Transposon Tf2-6 polyprotein-like Protein"/>
    <property type="match status" value="1"/>
</dbReference>
<evidence type="ECO:0000259" key="7">
    <source>
        <dbReference type="PROSITE" id="PS50878"/>
    </source>
</evidence>
<proteinExistence type="predicted"/>
<dbReference type="GO" id="GO:0003676">
    <property type="term" value="F:nucleic acid binding"/>
    <property type="evidence" value="ECO:0007669"/>
    <property type="project" value="InterPro"/>
</dbReference>
<dbReference type="Pfam" id="PF13975">
    <property type="entry name" value="gag-asp_proteas"/>
    <property type="match status" value="1"/>
</dbReference>
<feature type="compositionally biased region" description="Basic and acidic residues" evidence="6">
    <location>
        <begin position="1324"/>
        <end position="1344"/>
    </location>
</feature>
<dbReference type="Gene3D" id="3.30.420.10">
    <property type="entry name" value="Ribonuclease H-like superfamily/Ribonuclease H"/>
    <property type="match status" value="1"/>
</dbReference>
<dbReference type="PROSITE" id="PS50994">
    <property type="entry name" value="INTEGRASE"/>
    <property type="match status" value="1"/>
</dbReference>
<evidence type="ECO:0000256" key="1">
    <source>
        <dbReference type="ARBA" id="ARBA00022679"/>
    </source>
</evidence>
<dbReference type="InterPro" id="IPR041577">
    <property type="entry name" value="RT_RNaseH_2"/>
</dbReference>